<dbReference type="AlphaFoldDB" id="A0A3E4LIY6"/>
<accession>A0A3E4LIY6</accession>
<evidence type="ECO:0000313" key="3">
    <source>
        <dbReference type="EMBL" id="RHJ60247.1"/>
    </source>
</evidence>
<sequence>MPCQDITVCIKTRRSFIQNIRQDISIKRHIKKKWYYTIETYLLTYGMIRFVLENLRYDAVRGSMMGISTSQWISLIMIILSIGSVCRRKIRKLKGE</sequence>
<keyword evidence="1" id="KW-0472">Membrane</keyword>
<name>A0A3E4LIY6_9FIRM</name>
<feature type="transmembrane region" description="Helical" evidence="1">
    <location>
        <begin position="34"/>
        <end position="52"/>
    </location>
</feature>
<organism evidence="2 4">
    <name type="scientific">[Ruminococcus] lactaris</name>
    <dbReference type="NCBI Taxonomy" id="46228"/>
    <lineage>
        <taxon>Bacteria</taxon>
        <taxon>Bacillati</taxon>
        <taxon>Bacillota</taxon>
        <taxon>Clostridia</taxon>
        <taxon>Lachnospirales</taxon>
        <taxon>Lachnospiraceae</taxon>
        <taxon>Mediterraneibacter</taxon>
    </lineage>
</organism>
<dbReference type="EMBL" id="QSQN01000042">
    <property type="protein sequence ID" value="RGK37275.1"/>
    <property type="molecule type" value="Genomic_DNA"/>
</dbReference>
<comment type="caution">
    <text evidence="2">The sequence shown here is derived from an EMBL/GenBank/DDBJ whole genome shotgun (WGS) entry which is preliminary data.</text>
</comment>
<dbReference type="InterPro" id="IPR001640">
    <property type="entry name" value="Lgt"/>
</dbReference>
<dbReference type="RefSeq" id="WP_117688640.1">
    <property type="nucleotide sequence ID" value="NZ_CATWTA010000028.1"/>
</dbReference>
<dbReference type="Proteomes" id="UP000285832">
    <property type="component" value="Unassembled WGS sequence"/>
</dbReference>
<evidence type="ECO:0000313" key="5">
    <source>
        <dbReference type="Proteomes" id="UP000285832"/>
    </source>
</evidence>
<dbReference type="Pfam" id="PF01790">
    <property type="entry name" value="LGT"/>
    <property type="match status" value="1"/>
</dbReference>
<protein>
    <recommendedName>
        <fullName evidence="6">Prolipoprotein diacylglyceryl transferase</fullName>
    </recommendedName>
</protein>
<gene>
    <name evidence="3" type="ORF">DW116_09850</name>
    <name evidence="2" type="ORF">DXD17_12780</name>
</gene>
<proteinExistence type="predicted"/>
<keyword evidence="1" id="KW-0812">Transmembrane</keyword>
<feature type="transmembrane region" description="Helical" evidence="1">
    <location>
        <begin position="64"/>
        <end position="86"/>
    </location>
</feature>
<dbReference type="GO" id="GO:0042158">
    <property type="term" value="P:lipoprotein biosynthetic process"/>
    <property type="evidence" value="ECO:0007669"/>
    <property type="project" value="InterPro"/>
</dbReference>
<dbReference type="EMBL" id="QRMI01000025">
    <property type="protein sequence ID" value="RHJ60247.1"/>
    <property type="molecule type" value="Genomic_DNA"/>
</dbReference>
<evidence type="ECO:0000313" key="4">
    <source>
        <dbReference type="Proteomes" id="UP000260793"/>
    </source>
</evidence>
<dbReference type="GO" id="GO:0005886">
    <property type="term" value="C:plasma membrane"/>
    <property type="evidence" value="ECO:0007669"/>
    <property type="project" value="InterPro"/>
</dbReference>
<dbReference type="GO" id="GO:0008961">
    <property type="term" value="F:phosphatidylglycerol-prolipoprotein diacylglyceryl transferase activity"/>
    <property type="evidence" value="ECO:0007669"/>
    <property type="project" value="InterPro"/>
</dbReference>
<evidence type="ECO:0008006" key="6">
    <source>
        <dbReference type="Google" id="ProtNLM"/>
    </source>
</evidence>
<reference evidence="4 5" key="1">
    <citation type="submission" date="2018-08" db="EMBL/GenBank/DDBJ databases">
        <title>A genome reference for cultivated species of the human gut microbiota.</title>
        <authorList>
            <person name="Zou Y."/>
            <person name="Xue W."/>
            <person name="Luo G."/>
        </authorList>
    </citation>
    <scope>NUCLEOTIDE SEQUENCE [LARGE SCALE GENOMIC DNA]</scope>
    <source>
        <strain evidence="3 5">AM09-9</strain>
        <strain evidence="2 4">TF11-7</strain>
    </source>
</reference>
<keyword evidence="1" id="KW-1133">Transmembrane helix</keyword>
<dbReference type="Proteomes" id="UP000260793">
    <property type="component" value="Unassembled WGS sequence"/>
</dbReference>
<evidence type="ECO:0000313" key="2">
    <source>
        <dbReference type="EMBL" id="RGK37275.1"/>
    </source>
</evidence>
<evidence type="ECO:0000256" key="1">
    <source>
        <dbReference type="SAM" id="Phobius"/>
    </source>
</evidence>